<organism evidence="4 5">
    <name type="scientific">Micavibrio aeruginosavorus</name>
    <dbReference type="NCBI Taxonomy" id="349221"/>
    <lineage>
        <taxon>Bacteria</taxon>
        <taxon>Pseudomonadati</taxon>
        <taxon>Bdellovibrionota</taxon>
        <taxon>Bdellovibrionia</taxon>
        <taxon>Bdellovibrionales</taxon>
        <taxon>Pseudobdellovibrionaceae</taxon>
        <taxon>Micavibrio</taxon>
    </lineage>
</organism>
<dbReference type="InterPro" id="IPR011006">
    <property type="entry name" value="CheY-like_superfamily"/>
</dbReference>
<proteinExistence type="predicted"/>
<evidence type="ECO:0000313" key="4">
    <source>
        <dbReference type="EMBL" id="PZP55681.1"/>
    </source>
</evidence>
<evidence type="ECO:0000256" key="2">
    <source>
        <dbReference type="PROSITE-ProRule" id="PRU00169"/>
    </source>
</evidence>
<sequence length="122" mass="14018">MTKTILVIDDEKELCEILKDELNAQGYKVEVALNGQEGLNKLQDVEPDLIICDRSMPEMTGYQLLERLRGAYPQYRKLPFIFLTALSDPRDKHGVEHLSPTAYLEKPINFDRLNETVKKALL</sequence>
<feature type="modified residue" description="4-aspartylphosphate" evidence="2">
    <location>
        <position position="53"/>
    </location>
</feature>
<dbReference type="EMBL" id="QFOT01000055">
    <property type="protein sequence ID" value="PZP55681.1"/>
    <property type="molecule type" value="Genomic_DNA"/>
</dbReference>
<dbReference type="SUPFAM" id="SSF52172">
    <property type="entry name" value="CheY-like"/>
    <property type="match status" value="1"/>
</dbReference>
<dbReference type="GO" id="GO:0000160">
    <property type="term" value="P:phosphorelay signal transduction system"/>
    <property type="evidence" value="ECO:0007669"/>
    <property type="project" value="InterPro"/>
</dbReference>
<evidence type="ECO:0000313" key="5">
    <source>
        <dbReference type="Proteomes" id="UP000249739"/>
    </source>
</evidence>
<comment type="caution">
    <text evidence="4">The sequence shown here is derived from an EMBL/GenBank/DDBJ whole genome shotgun (WGS) entry which is preliminary data.</text>
</comment>
<dbReference type="Gene3D" id="3.40.50.2300">
    <property type="match status" value="1"/>
</dbReference>
<dbReference type="PANTHER" id="PTHR44591:SF3">
    <property type="entry name" value="RESPONSE REGULATORY DOMAIN-CONTAINING PROTEIN"/>
    <property type="match status" value="1"/>
</dbReference>
<evidence type="ECO:0000256" key="1">
    <source>
        <dbReference type="ARBA" id="ARBA00022553"/>
    </source>
</evidence>
<gene>
    <name evidence="4" type="ORF">DI586_06060</name>
</gene>
<protein>
    <submittedName>
        <fullName evidence="4">Response regulator</fullName>
    </submittedName>
</protein>
<name>A0A2W5FIF0_9BACT</name>
<dbReference type="InterPro" id="IPR050595">
    <property type="entry name" value="Bact_response_regulator"/>
</dbReference>
<dbReference type="Proteomes" id="UP000249739">
    <property type="component" value="Unassembled WGS sequence"/>
</dbReference>
<reference evidence="4 5" key="1">
    <citation type="submission" date="2017-08" db="EMBL/GenBank/DDBJ databases">
        <title>Infants hospitalized years apart are colonized by the same room-sourced microbial strains.</title>
        <authorList>
            <person name="Brooks B."/>
            <person name="Olm M.R."/>
            <person name="Firek B.A."/>
            <person name="Baker R."/>
            <person name="Thomas B.C."/>
            <person name="Morowitz M.J."/>
            <person name="Banfield J.F."/>
        </authorList>
    </citation>
    <scope>NUCLEOTIDE SEQUENCE [LARGE SCALE GENOMIC DNA]</scope>
    <source>
        <strain evidence="4">S2_006_000_R2_64</strain>
    </source>
</reference>
<evidence type="ECO:0000259" key="3">
    <source>
        <dbReference type="PROSITE" id="PS50110"/>
    </source>
</evidence>
<dbReference type="Pfam" id="PF00072">
    <property type="entry name" value="Response_reg"/>
    <property type="match status" value="1"/>
</dbReference>
<keyword evidence="1 2" id="KW-0597">Phosphoprotein</keyword>
<dbReference type="PROSITE" id="PS50110">
    <property type="entry name" value="RESPONSE_REGULATORY"/>
    <property type="match status" value="1"/>
</dbReference>
<dbReference type="AlphaFoldDB" id="A0A2W5FIF0"/>
<accession>A0A2W5FIF0</accession>
<dbReference type="InterPro" id="IPR001789">
    <property type="entry name" value="Sig_transdc_resp-reg_receiver"/>
</dbReference>
<dbReference type="PANTHER" id="PTHR44591">
    <property type="entry name" value="STRESS RESPONSE REGULATOR PROTEIN 1"/>
    <property type="match status" value="1"/>
</dbReference>
<dbReference type="SMART" id="SM00448">
    <property type="entry name" value="REC"/>
    <property type="match status" value="1"/>
</dbReference>
<feature type="domain" description="Response regulatory" evidence="3">
    <location>
        <begin position="4"/>
        <end position="121"/>
    </location>
</feature>
<dbReference type="CDD" id="cd00156">
    <property type="entry name" value="REC"/>
    <property type="match status" value="1"/>
</dbReference>